<accession>A0A8X6VYR4</accession>
<evidence type="ECO:0000313" key="2">
    <source>
        <dbReference type="Proteomes" id="UP000887159"/>
    </source>
</evidence>
<protein>
    <submittedName>
        <fullName evidence="1">Uncharacterized protein</fullName>
    </submittedName>
</protein>
<name>A0A8X6VYR4_TRICX</name>
<dbReference type="EMBL" id="BMAU01021370">
    <property type="protein sequence ID" value="GFY24910.1"/>
    <property type="molecule type" value="Genomic_DNA"/>
</dbReference>
<reference evidence="1" key="1">
    <citation type="submission" date="2020-08" db="EMBL/GenBank/DDBJ databases">
        <title>Multicomponent nature underlies the extraordinary mechanical properties of spider dragline silk.</title>
        <authorList>
            <person name="Kono N."/>
            <person name="Nakamura H."/>
            <person name="Mori M."/>
            <person name="Yoshida Y."/>
            <person name="Ohtoshi R."/>
            <person name="Malay A.D."/>
            <person name="Moran D.A.P."/>
            <person name="Tomita M."/>
            <person name="Numata K."/>
            <person name="Arakawa K."/>
        </authorList>
    </citation>
    <scope>NUCLEOTIDE SEQUENCE</scope>
</reference>
<dbReference type="Proteomes" id="UP000887159">
    <property type="component" value="Unassembled WGS sequence"/>
</dbReference>
<gene>
    <name evidence="1" type="ORF">TNCV_2691011</name>
</gene>
<sequence length="106" mass="12358">MAMKLYPKTVQTQANIKKAKSLILNENANSKIHCVETTNVFWNYSTSTHHPSSVAERDDTNMQGTEKRRACSILIPNKTWKWTRKGRLLLLILPYFLKEDCRQHLL</sequence>
<keyword evidence="2" id="KW-1185">Reference proteome</keyword>
<proteinExistence type="predicted"/>
<evidence type="ECO:0000313" key="1">
    <source>
        <dbReference type="EMBL" id="GFY24910.1"/>
    </source>
</evidence>
<dbReference type="AlphaFoldDB" id="A0A8X6VYR4"/>
<organism evidence="1 2">
    <name type="scientific">Trichonephila clavipes</name>
    <name type="common">Golden silk orbweaver</name>
    <name type="synonym">Nephila clavipes</name>
    <dbReference type="NCBI Taxonomy" id="2585209"/>
    <lineage>
        <taxon>Eukaryota</taxon>
        <taxon>Metazoa</taxon>
        <taxon>Ecdysozoa</taxon>
        <taxon>Arthropoda</taxon>
        <taxon>Chelicerata</taxon>
        <taxon>Arachnida</taxon>
        <taxon>Araneae</taxon>
        <taxon>Araneomorphae</taxon>
        <taxon>Entelegynae</taxon>
        <taxon>Araneoidea</taxon>
        <taxon>Nephilidae</taxon>
        <taxon>Trichonephila</taxon>
    </lineage>
</organism>
<comment type="caution">
    <text evidence="1">The sequence shown here is derived from an EMBL/GenBank/DDBJ whole genome shotgun (WGS) entry which is preliminary data.</text>
</comment>